<dbReference type="GO" id="GO:0051536">
    <property type="term" value="F:iron-sulfur cluster binding"/>
    <property type="evidence" value="ECO:0007669"/>
    <property type="project" value="UniProtKB-KW"/>
</dbReference>
<evidence type="ECO:0000256" key="2">
    <source>
        <dbReference type="ARBA" id="ARBA00006490"/>
    </source>
</evidence>
<evidence type="ECO:0000256" key="1">
    <source>
        <dbReference type="ARBA" id="ARBA00001933"/>
    </source>
</evidence>
<dbReference type="Pfam" id="PF00266">
    <property type="entry name" value="Aminotran_5"/>
    <property type="match status" value="1"/>
</dbReference>
<evidence type="ECO:0000256" key="3">
    <source>
        <dbReference type="ARBA" id="ARBA00012239"/>
    </source>
</evidence>
<keyword evidence="7" id="KW-0408">Iron</keyword>
<keyword evidence="4" id="KW-0808">Transferase</keyword>
<proteinExistence type="inferred from homology"/>
<dbReference type="SUPFAM" id="SSF53383">
    <property type="entry name" value="PLP-dependent transferases"/>
    <property type="match status" value="1"/>
</dbReference>
<dbReference type="InterPro" id="IPR015421">
    <property type="entry name" value="PyrdxlP-dep_Trfase_major"/>
</dbReference>
<evidence type="ECO:0000256" key="7">
    <source>
        <dbReference type="ARBA" id="ARBA00023004"/>
    </source>
</evidence>
<feature type="region of interest" description="Disordered" evidence="10">
    <location>
        <begin position="135"/>
        <end position="155"/>
    </location>
</feature>
<evidence type="ECO:0000313" key="13">
    <source>
        <dbReference type="Proteomes" id="UP000078550"/>
    </source>
</evidence>
<dbReference type="InterPro" id="IPR000192">
    <property type="entry name" value="Aminotrans_V_dom"/>
</dbReference>
<dbReference type="Gene3D" id="3.40.640.10">
    <property type="entry name" value="Type I PLP-dependent aspartate aminotransferase-like (Major domain)"/>
    <property type="match status" value="1"/>
</dbReference>
<dbReference type="GO" id="GO:0016226">
    <property type="term" value="P:iron-sulfur cluster assembly"/>
    <property type="evidence" value="ECO:0007669"/>
    <property type="project" value="TreeGrafter"/>
</dbReference>
<dbReference type="GO" id="GO:0005829">
    <property type="term" value="C:cytosol"/>
    <property type="evidence" value="ECO:0007669"/>
    <property type="project" value="TreeGrafter"/>
</dbReference>
<evidence type="ECO:0000256" key="8">
    <source>
        <dbReference type="ARBA" id="ARBA00023014"/>
    </source>
</evidence>
<comment type="cofactor">
    <cofactor evidence="1 9">
        <name>pyridoxal 5'-phosphate</name>
        <dbReference type="ChEBI" id="CHEBI:597326"/>
    </cofactor>
</comment>
<evidence type="ECO:0000256" key="4">
    <source>
        <dbReference type="ARBA" id="ARBA00022679"/>
    </source>
</evidence>
<evidence type="ECO:0000256" key="5">
    <source>
        <dbReference type="ARBA" id="ARBA00022723"/>
    </source>
</evidence>
<keyword evidence="6" id="KW-0663">Pyridoxal phosphate</keyword>
<dbReference type="Proteomes" id="UP000078550">
    <property type="component" value="Unassembled WGS sequence"/>
</dbReference>
<organism evidence="12 13">
    <name type="scientific">Plasmodium ovale wallikeri</name>
    <dbReference type="NCBI Taxonomy" id="864142"/>
    <lineage>
        <taxon>Eukaryota</taxon>
        <taxon>Sar</taxon>
        <taxon>Alveolata</taxon>
        <taxon>Apicomplexa</taxon>
        <taxon>Aconoidasida</taxon>
        <taxon>Haemosporida</taxon>
        <taxon>Plasmodiidae</taxon>
        <taxon>Plasmodium</taxon>
        <taxon>Plasmodium (Plasmodium)</taxon>
    </lineage>
</organism>
<evidence type="ECO:0000256" key="6">
    <source>
        <dbReference type="ARBA" id="ARBA00022898"/>
    </source>
</evidence>
<feature type="domain" description="Aminotransferase class V" evidence="11">
    <location>
        <begin position="194"/>
        <end position="561"/>
    </location>
</feature>
<dbReference type="PANTHER" id="PTHR11601">
    <property type="entry name" value="CYSTEINE DESULFURYLASE FAMILY MEMBER"/>
    <property type="match status" value="1"/>
</dbReference>
<dbReference type="NCBIfam" id="NF010611">
    <property type="entry name" value="PRK14012.1"/>
    <property type="match status" value="1"/>
</dbReference>
<dbReference type="PROSITE" id="PS00595">
    <property type="entry name" value="AA_TRANSFER_CLASS_5"/>
    <property type="match status" value="1"/>
</dbReference>
<dbReference type="GO" id="GO:0005739">
    <property type="term" value="C:mitochondrion"/>
    <property type="evidence" value="ECO:0007669"/>
    <property type="project" value="TreeGrafter"/>
</dbReference>
<dbReference type="InterPro" id="IPR020578">
    <property type="entry name" value="Aminotrans_V_PyrdxlP_BS"/>
</dbReference>
<name>A0A1A8YJA5_PLAOA</name>
<keyword evidence="8" id="KW-0411">Iron-sulfur</keyword>
<dbReference type="GO" id="GO:0046872">
    <property type="term" value="F:metal ion binding"/>
    <property type="evidence" value="ECO:0007669"/>
    <property type="project" value="UniProtKB-KW"/>
</dbReference>
<protein>
    <recommendedName>
        <fullName evidence="3">cysteine desulfurase</fullName>
        <ecNumber evidence="3">2.8.1.7</ecNumber>
    </recommendedName>
</protein>
<gene>
    <name evidence="12" type="ORF">POVWA2_004070</name>
</gene>
<dbReference type="InterPro" id="IPR015424">
    <property type="entry name" value="PyrdxlP-dep_Trfase"/>
</dbReference>
<accession>A0A1A8YJA5</accession>
<evidence type="ECO:0000259" key="11">
    <source>
        <dbReference type="Pfam" id="PF00266"/>
    </source>
</evidence>
<dbReference type="InterPro" id="IPR015422">
    <property type="entry name" value="PyrdxlP-dep_Trfase_small"/>
</dbReference>
<dbReference type="AlphaFoldDB" id="A0A1A8YJA5"/>
<dbReference type="EC" id="2.8.1.7" evidence="3"/>
<comment type="similarity">
    <text evidence="2">Belongs to the class-V pyridoxal-phosphate-dependent aminotransferase family. NifS/IscS subfamily.</text>
</comment>
<sequence length="648" mass="73866">MRKFLPPLPPLPLMPLSGPCLAKGVLPNFVHFAKRGKPGHSVERFVNYFYKFSSEEFTSISRGYPLNDPMQVLHQAKFLNIQRNIQLCRLSKCDKIWRFKKAFIANWCRLKRSGKYNFSSDRSFNGDEVKSGVDDVRNDGVDKHGEGKIDNGLGGKREKAYTGESGFVVYPEEHARRFDDITNEEGRKKISRFYLDSQATTMIDPRVLDKMLPYMTYIYGNAHSRNHFFGWESEKAVEDARKNILNLINGKNNREIIFTSGATESNNLALIGICTYYNKLNNKKNHLITSQIEHKCILQTCRYLQTIGFEVTYLKPNNDGLIKLEDVKNSIKENTIIASFIYVNNEIGVIQDIENIGLLCKEKKIFFHTDASQAVGKIPIDVEKMNIDLLSMSGHKLYGPKGIGALYIKRKKPNIRLNALIHGGGQERGLRSGTLPTHLIVGLGEAANLCAYEMNRDNKKMHFFFNYVKDYLSKHLDYIVFNGCQINRYFGNMNISFLFVEGESLLMSLNEIALSSGSACTSSTLEPSYVLRSIGISEDIAHTSIRIGFNRFTTFFEVQQLCVNLVKSVKRLRSISPLYEMELEKNSSDAPQFPHRRVSRIGDACNGRDNRLQFCVSEAYVHIDLCAFPKCMVTFCPFKIDFILRCTL</sequence>
<dbReference type="PANTHER" id="PTHR11601:SF34">
    <property type="entry name" value="CYSTEINE DESULFURASE"/>
    <property type="match status" value="1"/>
</dbReference>
<keyword evidence="5" id="KW-0479">Metal-binding</keyword>
<evidence type="ECO:0000256" key="9">
    <source>
        <dbReference type="RuleBase" id="RU004504"/>
    </source>
</evidence>
<dbReference type="FunFam" id="3.40.640.10:FF:000003">
    <property type="entry name" value="Cysteine desulfurase IscS"/>
    <property type="match status" value="1"/>
</dbReference>
<evidence type="ECO:0000256" key="10">
    <source>
        <dbReference type="SAM" id="MobiDB-lite"/>
    </source>
</evidence>
<dbReference type="EMBL" id="FLRE01000017">
    <property type="protein sequence ID" value="SBT31423.1"/>
    <property type="molecule type" value="Genomic_DNA"/>
</dbReference>
<dbReference type="Gene3D" id="1.10.260.50">
    <property type="match status" value="1"/>
</dbReference>
<evidence type="ECO:0000313" key="12">
    <source>
        <dbReference type="EMBL" id="SBT31423.1"/>
    </source>
</evidence>
<dbReference type="Gene3D" id="3.90.1150.10">
    <property type="entry name" value="Aspartate Aminotransferase, domain 1"/>
    <property type="match status" value="1"/>
</dbReference>
<dbReference type="GO" id="GO:0031071">
    <property type="term" value="F:cysteine desulfurase activity"/>
    <property type="evidence" value="ECO:0007669"/>
    <property type="project" value="UniProtKB-EC"/>
</dbReference>
<reference evidence="13" key="1">
    <citation type="submission" date="2016-05" db="EMBL/GenBank/DDBJ databases">
        <authorList>
            <person name="Naeem Raeece"/>
        </authorList>
    </citation>
    <scope>NUCLEOTIDE SEQUENCE [LARGE SCALE GENOMIC DNA]</scope>
</reference>